<evidence type="ECO:0000313" key="41">
    <source>
        <dbReference type="Proteomes" id="UP001066276"/>
    </source>
</evidence>
<evidence type="ECO:0000256" key="34">
    <source>
        <dbReference type="ARBA" id="ARBA00073178"/>
    </source>
</evidence>
<evidence type="ECO:0000256" key="19">
    <source>
        <dbReference type="ARBA" id="ARBA00051346"/>
    </source>
</evidence>
<dbReference type="InterPro" id="IPR023631">
    <property type="entry name" value="Amidase_dom"/>
</dbReference>
<dbReference type="PANTHER" id="PTHR45847">
    <property type="entry name" value="FATTY ACID AMIDE HYDROLASE"/>
    <property type="match status" value="1"/>
</dbReference>
<comment type="catalytic activity">
    <reaction evidence="27">
        <text>(6Z)-octadecenamide + H2O = (6Z)-octadecenoate + NH4(+)</text>
        <dbReference type="Rhea" id="RHEA:63008"/>
        <dbReference type="ChEBI" id="CHEBI:15377"/>
        <dbReference type="ChEBI" id="CHEBI:28938"/>
        <dbReference type="ChEBI" id="CHEBI:32375"/>
        <dbReference type="ChEBI" id="CHEBI:146168"/>
    </reaction>
    <physiologicalReaction direction="left-to-right" evidence="27">
        <dbReference type="Rhea" id="RHEA:63009"/>
    </physiologicalReaction>
</comment>
<keyword evidence="41" id="KW-1185">Reference proteome</keyword>
<reference evidence="40" key="1">
    <citation type="journal article" date="2022" name="bioRxiv">
        <title>Sequencing and chromosome-scale assembly of the giantPleurodeles waltlgenome.</title>
        <authorList>
            <person name="Brown T."/>
            <person name="Elewa A."/>
            <person name="Iarovenko S."/>
            <person name="Subramanian E."/>
            <person name="Araus A.J."/>
            <person name="Petzold A."/>
            <person name="Susuki M."/>
            <person name="Suzuki K.-i.T."/>
            <person name="Hayashi T."/>
            <person name="Toyoda A."/>
            <person name="Oliveira C."/>
            <person name="Osipova E."/>
            <person name="Leigh N.D."/>
            <person name="Simon A."/>
            <person name="Yun M.H."/>
        </authorList>
    </citation>
    <scope>NUCLEOTIDE SEQUENCE</scope>
    <source>
        <strain evidence="40">20211129_DDA</strain>
        <tissue evidence="40">Liver</tissue>
    </source>
</reference>
<accession>A0AAV7T1E7</accession>
<feature type="active site" description="Charge relay system" evidence="38">
    <location>
        <position position="150"/>
    </location>
</feature>
<dbReference type="GO" id="GO:0004040">
    <property type="term" value="F:amidase activity"/>
    <property type="evidence" value="ECO:0007669"/>
    <property type="project" value="TreeGrafter"/>
</dbReference>
<evidence type="ECO:0000256" key="5">
    <source>
        <dbReference type="ARBA" id="ARBA00022801"/>
    </source>
</evidence>
<evidence type="ECO:0000256" key="6">
    <source>
        <dbReference type="ARBA" id="ARBA00022963"/>
    </source>
</evidence>
<comment type="catalytic activity">
    <reaction evidence="20">
        <text>N-octadecanoyl ethanolamine + H2O = octadecanoate + ethanolamine</text>
        <dbReference type="Rhea" id="RHEA:63124"/>
        <dbReference type="ChEBI" id="CHEBI:15377"/>
        <dbReference type="ChEBI" id="CHEBI:25629"/>
        <dbReference type="ChEBI" id="CHEBI:57603"/>
        <dbReference type="ChEBI" id="CHEBI:85299"/>
    </reaction>
    <physiologicalReaction direction="left-to-right" evidence="20">
        <dbReference type="Rhea" id="RHEA:63125"/>
    </physiologicalReaction>
</comment>
<evidence type="ECO:0000256" key="30">
    <source>
        <dbReference type="ARBA" id="ARBA00052709"/>
    </source>
</evidence>
<evidence type="ECO:0000256" key="25">
    <source>
        <dbReference type="ARBA" id="ARBA00052426"/>
    </source>
</evidence>
<evidence type="ECO:0000256" key="10">
    <source>
        <dbReference type="ARBA" id="ARBA00048052"/>
    </source>
</evidence>
<comment type="catalytic activity">
    <reaction evidence="18">
        <text>(11Z)-eicosenamide + H2O = (11Z)-eicosenoate + NH4(+)</text>
        <dbReference type="Rhea" id="RHEA:63120"/>
        <dbReference type="ChEBI" id="CHEBI:15377"/>
        <dbReference type="ChEBI" id="CHEBI:28938"/>
        <dbReference type="ChEBI" id="CHEBI:32426"/>
        <dbReference type="ChEBI" id="CHEBI:146167"/>
    </reaction>
    <physiologicalReaction direction="left-to-right" evidence="18">
        <dbReference type="Rhea" id="RHEA:63121"/>
    </physiologicalReaction>
</comment>
<comment type="catalytic activity">
    <reaction evidence="19">
        <text>N-(9Z-hexadecenoyl) ethanolamine + H2O = (9Z)-hexadecenoate + ethanolamine</text>
        <dbReference type="Rhea" id="RHEA:35563"/>
        <dbReference type="ChEBI" id="CHEBI:15377"/>
        <dbReference type="ChEBI" id="CHEBI:32372"/>
        <dbReference type="ChEBI" id="CHEBI:57603"/>
        <dbReference type="ChEBI" id="CHEBI:71465"/>
    </reaction>
    <physiologicalReaction direction="left-to-right" evidence="19">
        <dbReference type="Rhea" id="RHEA:35564"/>
    </physiologicalReaction>
</comment>
<evidence type="ECO:0000256" key="15">
    <source>
        <dbReference type="ARBA" id="ARBA00050766"/>
    </source>
</evidence>
<dbReference type="PANTHER" id="PTHR45847:SF8">
    <property type="entry name" value="FATTY ACID AMIDE HYDROLASE-RELATED"/>
    <property type="match status" value="1"/>
</dbReference>
<gene>
    <name evidence="40" type="ORF">NDU88_001756</name>
</gene>
<evidence type="ECO:0000256" key="23">
    <source>
        <dbReference type="ARBA" id="ARBA00052289"/>
    </source>
</evidence>
<comment type="catalytic activity">
    <reaction evidence="31">
        <text>(11Z,14Z,17Z)-eicosatrienamide + H2O = (11Z,14Z,17Z)-eicosatrienoate + NH4(+)</text>
        <dbReference type="Rhea" id="RHEA:63000"/>
        <dbReference type="ChEBI" id="CHEBI:15377"/>
        <dbReference type="ChEBI" id="CHEBI:28938"/>
        <dbReference type="ChEBI" id="CHEBI:77223"/>
        <dbReference type="ChEBI" id="CHEBI:146164"/>
    </reaction>
    <physiologicalReaction direction="left-to-right" evidence="31">
        <dbReference type="Rhea" id="RHEA:63001"/>
    </physiologicalReaction>
</comment>
<comment type="similarity">
    <text evidence="2">Belongs to the amidase family.</text>
</comment>
<feature type="active site" description="Charge relay system" evidence="38">
    <location>
        <position position="224"/>
    </location>
</feature>
<evidence type="ECO:0000256" key="13">
    <source>
        <dbReference type="ARBA" id="ARBA00050403"/>
    </source>
</evidence>
<comment type="catalytic activity">
    <reaction evidence="23">
        <text>N-(9Z-octadecenoyl)-taurine + H2O = taurine + (9Z)-octadecenoate</text>
        <dbReference type="Rhea" id="RHEA:63148"/>
        <dbReference type="ChEBI" id="CHEBI:15377"/>
        <dbReference type="ChEBI" id="CHEBI:30823"/>
        <dbReference type="ChEBI" id="CHEBI:146191"/>
        <dbReference type="ChEBI" id="CHEBI:507393"/>
    </reaction>
    <physiologicalReaction direction="left-to-right" evidence="23">
        <dbReference type="Rhea" id="RHEA:63149"/>
    </physiologicalReaction>
</comment>
<comment type="catalytic activity">
    <reaction evidence="17">
        <text>(5Z,8Z,11Z,14Z)-eicosatetraenamide + H2O = (5Z,8Z,11Z,14Z)-eicosatetraenoate + NH4(+)</text>
        <dbReference type="Rhea" id="RHEA:63016"/>
        <dbReference type="ChEBI" id="CHEBI:15377"/>
        <dbReference type="ChEBI" id="CHEBI:28938"/>
        <dbReference type="ChEBI" id="CHEBI:32395"/>
        <dbReference type="ChEBI" id="CHEBI:137830"/>
    </reaction>
    <physiologicalReaction direction="left-to-right" evidence="17">
        <dbReference type="Rhea" id="RHEA:63017"/>
    </physiologicalReaction>
</comment>
<evidence type="ECO:0000256" key="17">
    <source>
        <dbReference type="ARBA" id="ARBA00051200"/>
    </source>
</evidence>
<dbReference type="Pfam" id="PF01425">
    <property type="entry name" value="Amidase"/>
    <property type="match status" value="1"/>
</dbReference>
<evidence type="ECO:0000256" key="32">
    <source>
        <dbReference type="ARBA" id="ARBA00052857"/>
    </source>
</evidence>
<dbReference type="AlphaFoldDB" id="A0AAV7T1E7"/>
<evidence type="ECO:0000256" key="37">
    <source>
        <dbReference type="ARBA" id="ARBA00077216"/>
    </source>
</evidence>
<dbReference type="InterPro" id="IPR020556">
    <property type="entry name" value="Amidase_CS"/>
</dbReference>
<comment type="catalytic activity">
    <reaction evidence="29">
        <text>N-tricosanoyl-taurine + H2O = tricosanoate + taurine</text>
        <dbReference type="Rhea" id="RHEA:63164"/>
        <dbReference type="ChEBI" id="CHEBI:15377"/>
        <dbReference type="ChEBI" id="CHEBI:79007"/>
        <dbReference type="ChEBI" id="CHEBI:146197"/>
        <dbReference type="ChEBI" id="CHEBI:507393"/>
    </reaction>
    <physiologicalReaction direction="left-to-right" evidence="29">
        <dbReference type="Rhea" id="RHEA:63165"/>
    </physiologicalReaction>
</comment>
<evidence type="ECO:0000256" key="21">
    <source>
        <dbReference type="ARBA" id="ARBA00051492"/>
    </source>
</evidence>
<comment type="catalytic activity">
    <reaction evidence="1">
        <text>(9Z)-octadecenamide + H2O = (9Z)-octadecenoate + NH4(+)</text>
        <dbReference type="Rhea" id="RHEA:26506"/>
        <dbReference type="ChEBI" id="CHEBI:15377"/>
        <dbReference type="ChEBI" id="CHEBI:28938"/>
        <dbReference type="ChEBI" id="CHEBI:30823"/>
        <dbReference type="ChEBI" id="CHEBI:116314"/>
        <dbReference type="EC" id="3.5.1.99"/>
    </reaction>
    <physiologicalReaction direction="left-to-right" evidence="1">
        <dbReference type="Rhea" id="RHEA:26507"/>
    </physiologicalReaction>
</comment>
<dbReference type="EMBL" id="JANPWB010000007">
    <property type="protein sequence ID" value="KAJ1169868.1"/>
    <property type="molecule type" value="Genomic_DNA"/>
</dbReference>
<feature type="active site" description="Acyl-ester intermediate" evidence="38">
    <location>
        <position position="248"/>
    </location>
</feature>
<evidence type="ECO:0000256" key="38">
    <source>
        <dbReference type="PIRSR" id="PIRSR001221-1"/>
    </source>
</evidence>
<dbReference type="InterPro" id="IPR052096">
    <property type="entry name" value="Endocannabinoid_amidase"/>
</dbReference>
<keyword evidence="7" id="KW-0443">Lipid metabolism</keyword>
<dbReference type="PIRSF" id="PIRSF001221">
    <property type="entry name" value="Amidase_fungi"/>
    <property type="match status" value="1"/>
</dbReference>
<evidence type="ECO:0000256" key="9">
    <source>
        <dbReference type="ARBA" id="ARBA00047476"/>
    </source>
</evidence>
<sequence>MIAKNLRELLPEFTSDRTFLSALVVCSGASLVALRWLKQRNIHWKTEEAKKRRELGLQEMEKAVQRFKKENPLAQSNTILPLSLVELAGKLQDGSLSPESVLYAYMGKALEVNKEVNCLTDFLQECESQVQELKSKTEKGPLYGIPFSIKQAIPCKGYDSCCGILNQGVLDQEDNVTIQVLKKQGAVPFVKTNISQTLICYDCSNPVHGQTLNPLNHKRSPGGSSGGEGALISAGGSIIGLGSDTGGSVRFPSSFCGICALRPTAHRLSVLGMREPIDGQTEVPTVIGPMARDVDSLVLCMRALLCDEMFRLDPTVPPIPFNEEVFSRLTPLRIGYYDTNSHFPSTPSMRRVVHETKMILEEAGHTLIPFTPPELDWNPFELFTRLFFADGGSAFLEKFKGNFVDPHLQDAVNTCKIPFFIKKTMATLLKPWSPRVASSLNSMCEARSVKDLWAHQKIRQDYCQTFIAEWRRLNLDVVLGPMLGPAFNIGYPGKLLVAVCPTVQYSILNFPVGVVPVSTVTQEDERQLKDYTQYNNDKFEKLMNKALEGGVGLPLSVQCVALPWQEELCLRFMKEVETLTAAKKRS</sequence>
<evidence type="ECO:0000256" key="24">
    <source>
        <dbReference type="ARBA" id="ARBA00052337"/>
    </source>
</evidence>
<evidence type="ECO:0000256" key="26">
    <source>
        <dbReference type="ARBA" id="ARBA00052458"/>
    </source>
</evidence>
<dbReference type="EC" id="3.5.1.99" evidence="3"/>
<evidence type="ECO:0000256" key="16">
    <source>
        <dbReference type="ARBA" id="ARBA00050992"/>
    </source>
</evidence>
<dbReference type="InterPro" id="IPR036928">
    <property type="entry name" value="AS_sf"/>
</dbReference>
<comment type="catalytic activity">
    <reaction evidence="24">
        <text>(9Z,12Z,15Z)-octadecatrienamide + H2O = (9Z,12Z,15Z)-octadecatrienoate + NH4(+)</text>
        <dbReference type="Rhea" id="RHEA:62976"/>
        <dbReference type="ChEBI" id="CHEBI:15377"/>
        <dbReference type="ChEBI" id="CHEBI:28938"/>
        <dbReference type="ChEBI" id="CHEBI:32387"/>
        <dbReference type="ChEBI" id="CHEBI:142684"/>
    </reaction>
    <physiologicalReaction direction="left-to-right" evidence="24">
        <dbReference type="Rhea" id="RHEA:62977"/>
    </physiologicalReaction>
</comment>
<evidence type="ECO:0000256" key="20">
    <source>
        <dbReference type="ARBA" id="ARBA00051454"/>
    </source>
</evidence>
<comment type="catalytic activity">
    <reaction evidence="8">
        <text>(9Z)-octadecenoate + glycine = N-(9Z-octadecenoyl)glycine + H2O</text>
        <dbReference type="Rhea" id="RHEA:51316"/>
        <dbReference type="ChEBI" id="CHEBI:15377"/>
        <dbReference type="ChEBI" id="CHEBI:30823"/>
        <dbReference type="ChEBI" id="CHEBI:57305"/>
        <dbReference type="ChEBI" id="CHEBI:133992"/>
    </reaction>
    <physiologicalReaction direction="right-to-left" evidence="8">
        <dbReference type="Rhea" id="RHEA:51318"/>
    </physiologicalReaction>
</comment>
<evidence type="ECO:0000256" key="12">
    <source>
        <dbReference type="ARBA" id="ARBA00050294"/>
    </source>
</evidence>
<keyword evidence="6" id="KW-0442">Lipid degradation</keyword>
<dbReference type="FunFam" id="3.90.1300.10:FF:000001">
    <property type="entry name" value="Fatty-acid amide hydrolase 1"/>
    <property type="match status" value="1"/>
</dbReference>
<evidence type="ECO:0000256" key="11">
    <source>
        <dbReference type="ARBA" id="ARBA00048606"/>
    </source>
</evidence>
<comment type="catalytic activity">
    <reaction evidence="33">
        <text>(15Z)-tetracosenamide + H2O = (15Z)-tetracosenoate + NH4(+)</text>
        <dbReference type="Rhea" id="RHEA:63028"/>
        <dbReference type="ChEBI" id="CHEBI:15377"/>
        <dbReference type="ChEBI" id="CHEBI:28938"/>
        <dbReference type="ChEBI" id="CHEBI:32392"/>
        <dbReference type="ChEBI" id="CHEBI:146166"/>
    </reaction>
    <physiologicalReaction direction="left-to-right" evidence="33">
        <dbReference type="Rhea" id="RHEA:63029"/>
    </physiologicalReaction>
</comment>
<evidence type="ECO:0000256" key="28">
    <source>
        <dbReference type="ARBA" id="ARBA00052514"/>
    </source>
</evidence>
<dbReference type="GO" id="GO:0017064">
    <property type="term" value="F:fatty acid amide hydrolase activity"/>
    <property type="evidence" value="ECO:0007669"/>
    <property type="project" value="UniProtKB-EC"/>
</dbReference>
<comment type="catalytic activity">
    <reaction evidence="30">
        <text>N-(5Z,8Z,11Z,14Z)-eicosatetraenoyl-glycine + H2O = (5Z,8Z,11Z,14Z)-eicosatetraenoate + glycine</text>
        <dbReference type="Rhea" id="RHEA:64108"/>
        <dbReference type="ChEBI" id="CHEBI:15377"/>
        <dbReference type="ChEBI" id="CHEBI:32395"/>
        <dbReference type="ChEBI" id="CHEBI:57305"/>
        <dbReference type="ChEBI" id="CHEBI:59002"/>
    </reaction>
    <physiologicalReaction direction="left-to-right" evidence="30">
        <dbReference type="Rhea" id="RHEA:64109"/>
    </physiologicalReaction>
</comment>
<dbReference type="GO" id="GO:0009062">
    <property type="term" value="P:fatty acid catabolic process"/>
    <property type="evidence" value="ECO:0007669"/>
    <property type="project" value="TreeGrafter"/>
</dbReference>
<comment type="catalytic activity">
    <reaction evidence="22">
        <text>N-docosanoyl-taurine + H2O = docosanoate + taurine</text>
        <dbReference type="Rhea" id="RHEA:63156"/>
        <dbReference type="ChEBI" id="CHEBI:15377"/>
        <dbReference type="ChEBI" id="CHEBI:23858"/>
        <dbReference type="ChEBI" id="CHEBI:146196"/>
        <dbReference type="ChEBI" id="CHEBI:507393"/>
    </reaction>
    <physiologicalReaction direction="left-to-right" evidence="22">
        <dbReference type="Rhea" id="RHEA:63157"/>
    </physiologicalReaction>
</comment>
<evidence type="ECO:0000256" key="36">
    <source>
        <dbReference type="ARBA" id="ARBA00077157"/>
    </source>
</evidence>
<evidence type="ECO:0000256" key="29">
    <source>
        <dbReference type="ARBA" id="ARBA00052634"/>
    </source>
</evidence>
<comment type="catalytic activity">
    <reaction evidence="16">
        <text>N-(15Z-tetracosenoyl)-ethanolamine + H2O = (15Z)-tetracosenoate + ethanolamine</text>
        <dbReference type="Rhea" id="RHEA:63144"/>
        <dbReference type="ChEBI" id="CHEBI:15377"/>
        <dbReference type="ChEBI" id="CHEBI:32392"/>
        <dbReference type="ChEBI" id="CHEBI:57603"/>
        <dbReference type="ChEBI" id="CHEBI:146187"/>
    </reaction>
    <physiologicalReaction direction="left-to-right" evidence="16">
        <dbReference type="Rhea" id="RHEA:63145"/>
    </physiologicalReaction>
</comment>
<evidence type="ECO:0000256" key="1">
    <source>
        <dbReference type="ARBA" id="ARBA00000208"/>
    </source>
</evidence>
<organism evidence="40 41">
    <name type="scientific">Pleurodeles waltl</name>
    <name type="common">Iberian ribbed newt</name>
    <dbReference type="NCBI Taxonomy" id="8319"/>
    <lineage>
        <taxon>Eukaryota</taxon>
        <taxon>Metazoa</taxon>
        <taxon>Chordata</taxon>
        <taxon>Craniata</taxon>
        <taxon>Vertebrata</taxon>
        <taxon>Euteleostomi</taxon>
        <taxon>Amphibia</taxon>
        <taxon>Batrachia</taxon>
        <taxon>Caudata</taxon>
        <taxon>Salamandroidea</taxon>
        <taxon>Salamandridae</taxon>
        <taxon>Pleurodelinae</taxon>
        <taxon>Pleurodeles</taxon>
    </lineage>
</organism>
<comment type="catalytic activity">
    <reaction evidence="25">
        <text>(9Z,12Z)-octadecadienamide + H2O = (9Z,12Z)-octadecadienoate + NH4(+)</text>
        <dbReference type="Rhea" id="RHEA:63020"/>
        <dbReference type="ChEBI" id="CHEBI:15377"/>
        <dbReference type="ChEBI" id="CHEBI:28938"/>
        <dbReference type="ChEBI" id="CHEBI:30245"/>
        <dbReference type="ChEBI" id="CHEBI:82984"/>
    </reaction>
    <physiologicalReaction direction="left-to-right" evidence="25">
        <dbReference type="Rhea" id="RHEA:63021"/>
    </physiologicalReaction>
</comment>
<evidence type="ECO:0000256" key="18">
    <source>
        <dbReference type="ARBA" id="ARBA00051311"/>
    </source>
</evidence>
<evidence type="ECO:0000256" key="33">
    <source>
        <dbReference type="ARBA" id="ARBA00052906"/>
    </source>
</evidence>
<evidence type="ECO:0000256" key="2">
    <source>
        <dbReference type="ARBA" id="ARBA00009199"/>
    </source>
</evidence>
<comment type="catalytic activity">
    <reaction evidence="14">
        <text>1-O-methyl-(5Z,8Z,11Z,14Z)-eicosatetraenoate + H2O = methanol + (5Z,8Z,11Z,14Z)-eicosatetraenoate + H(+)</text>
        <dbReference type="Rhea" id="RHEA:63052"/>
        <dbReference type="ChEBI" id="CHEBI:15377"/>
        <dbReference type="ChEBI" id="CHEBI:15378"/>
        <dbReference type="ChEBI" id="CHEBI:17790"/>
        <dbReference type="ChEBI" id="CHEBI:32395"/>
        <dbReference type="ChEBI" id="CHEBI:78033"/>
    </reaction>
    <physiologicalReaction direction="left-to-right" evidence="14">
        <dbReference type="Rhea" id="RHEA:63053"/>
    </physiologicalReaction>
</comment>
<protein>
    <recommendedName>
        <fullName evidence="34">Fatty-acid amide hydrolase 1</fullName>
        <ecNumber evidence="3">3.5.1.99</ecNumber>
    </recommendedName>
    <alternativeName>
        <fullName evidence="37">Anandamide amidohydrolase 1</fullName>
    </alternativeName>
    <alternativeName>
        <fullName evidence="35">Fatty acid ester hydrolase</fullName>
    </alternativeName>
    <alternativeName>
        <fullName evidence="36">Oleamide hydrolase 1</fullName>
    </alternativeName>
</protein>
<evidence type="ECO:0000259" key="39">
    <source>
        <dbReference type="Pfam" id="PF01425"/>
    </source>
</evidence>
<comment type="catalytic activity">
    <reaction evidence="21">
        <text>N-tetracosanoyl-taurine + H2O = tetracosanoate + taurine</text>
        <dbReference type="Rhea" id="RHEA:63140"/>
        <dbReference type="ChEBI" id="CHEBI:15377"/>
        <dbReference type="ChEBI" id="CHEBI:31014"/>
        <dbReference type="ChEBI" id="CHEBI:132049"/>
        <dbReference type="ChEBI" id="CHEBI:507393"/>
    </reaction>
    <physiologicalReaction direction="left-to-right" evidence="21">
        <dbReference type="Rhea" id="RHEA:63141"/>
    </physiologicalReaction>
</comment>
<evidence type="ECO:0000256" key="3">
    <source>
        <dbReference type="ARBA" id="ARBA00012112"/>
    </source>
</evidence>
<keyword evidence="4" id="KW-0597">Phosphoprotein</keyword>
<comment type="catalytic activity">
    <reaction evidence="26">
        <text>N-docosanoyl-ethanolamine + H2O = docosanoate + ethanolamine</text>
        <dbReference type="Rhea" id="RHEA:63128"/>
        <dbReference type="ChEBI" id="CHEBI:15377"/>
        <dbReference type="ChEBI" id="CHEBI:23858"/>
        <dbReference type="ChEBI" id="CHEBI:57603"/>
        <dbReference type="ChEBI" id="CHEBI:146186"/>
    </reaction>
    <physiologicalReaction direction="left-to-right" evidence="26">
        <dbReference type="Rhea" id="RHEA:63129"/>
    </physiologicalReaction>
</comment>
<evidence type="ECO:0000256" key="27">
    <source>
        <dbReference type="ARBA" id="ARBA00052512"/>
    </source>
</evidence>
<evidence type="ECO:0000256" key="31">
    <source>
        <dbReference type="ARBA" id="ARBA00052818"/>
    </source>
</evidence>
<comment type="catalytic activity">
    <reaction evidence="11">
        <text>N-(5Z,8Z,11Z,14Z-eicosatetraenoyl)-ethanolamine + H2O = ethanolamine + (5Z,8Z,11Z,14Z)-eicosatetraenoate</text>
        <dbReference type="Rhea" id="RHEA:26136"/>
        <dbReference type="ChEBI" id="CHEBI:2700"/>
        <dbReference type="ChEBI" id="CHEBI:15377"/>
        <dbReference type="ChEBI" id="CHEBI:32395"/>
        <dbReference type="ChEBI" id="CHEBI:57603"/>
        <dbReference type="EC" id="3.5.1.99"/>
    </reaction>
    <physiologicalReaction direction="left-to-right" evidence="11">
        <dbReference type="Rhea" id="RHEA:26137"/>
    </physiologicalReaction>
</comment>
<dbReference type="Gene3D" id="3.90.1300.10">
    <property type="entry name" value="Amidase signature (AS) domain"/>
    <property type="match status" value="1"/>
</dbReference>
<comment type="caution">
    <text evidence="40">The sequence shown here is derived from an EMBL/GenBank/DDBJ whole genome shotgun (WGS) entry which is preliminary data.</text>
</comment>
<evidence type="ECO:0000256" key="22">
    <source>
        <dbReference type="ARBA" id="ARBA00051914"/>
    </source>
</evidence>
<evidence type="ECO:0000256" key="4">
    <source>
        <dbReference type="ARBA" id="ARBA00022553"/>
    </source>
</evidence>
<evidence type="ECO:0000256" key="8">
    <source>
        <dbReference type="ARBA" id="ARBA00047450"/>
    </source>
</evidence>
<proteinExistence type="inferred from homology"/>
<comment type="catalytic activity">
    <reaction evidence="10">
        <text>N-(9Z-octadecenoyl) ethanolamine + H2O = ethanolamine + (9Z)-octadecenoate</text>
        <dbReference type="Rhea" id="RHEA:45060"/>
        <dbReference type="ChEBI" id="CHEBI:15377"/>
        <dbReference type="ChEBI" id="CHEBI:30823"/>
        <dbReference type="ChEBI" id="CHEBI:57603"/>
        <dbReference type="ChEBI" id="CHEBI:71466"/>
    </reaction>
    <physiologicalReaction direction="left-to-right" evidence="10">
        <dbReference type="Rhea" id="RHEA:45061"/>
    </physiologicalReaction>
</comment>
<comment type="catalytic activity">
    <reaction evidence="32">
        <text>(8Z,11Z,14Z)-eicosatrienamide + H2O = (8Z,11Z,14Z)-eicosatrienoate + NH4(+)</text>
        <dbReference type="Rhea" id="RHEA:62996"/>
        <dbReference type="ChEBI" id="CHEBI:15377"/>
        <dbReference type="ChEBI" id="CHEBI:28938"/>
        <dbReference type="ChEBI" id="CHEBI:71589"/>
        <dbReference type="ChEBI" id="CHEBI:146163"/>
    </reaction>
    <physiologicalReaction direction="left-to-right" evidence="32">
        <dbReference type="Rhea" id="RHEA:62997"/>
    </physiologicalReaction>
</comment>
<evidence type="ECO:0000256" key="7">
    <source>
        <dbReference type="ARBA" id="ARBA00023098"/>
    </source>
</evidence>
<evidence type="ECO:0000256" key="14">
    <source>
        <dbReference type="ARBA" id="ARBA00050481"/>
    </source>
</evidence>
<comment type="catalytic activity">
    <reaction evidence="28">
        <text>N-(15Z-tetracosenoyl)-taurine + H2O = (15Z)-tetracosenoate + taurine</text>
        <dbReference type="Rhea" id="RHEA:63160"/>
        <dbReference type="ChEBI" id="CHEBI:15377"/>
        <dbReference type="ChEBI" id="CHEBI:32392"/>
        <dbReference type="ChEBI" id="CHEBI:146198"/>
        <dbReference type="ChEBI" id="CHEBI:507393"/>
    </reaction>
    <physiologicalReaction direction="left-to-right" evidence="28">
        <dbReference type="Rhea" id="RHEA:63161"/>
    </physiologicalReaction>
</comment>
<comment type="catalytic activity">
    <reaction evidence="15">
        <text>tetradecamide + H2O = tetradecanoate + NH4(+)</text>
        <dbReference type="Rhea" id="RHEA:62992"/>
        <dbReference type="ChEBI" id="CHEBI:15377"/>
        <dbReference type="ChEBI" id="CHEBI:28938"/>
        <dbReference type="ChEBI" id="CHEBI:30807"/>
        <dbReference type="ChEBI" id="CHEBI:137125"/>
    </reaction>
    <physiologicalReaction direction="left-to-right" evidence="15">
        <dbReference type="Rhea" id="RHEA:62993"/>
    </physiologicalReaction>
</comment>
<dbReference type="PROSITE" id="PS00571">
    <property type="entry name" value="AMIDASES"/>
    <property type="match status" value="1"/>
</dbReference>
<comment type="catalytic activity">
    <reaction evidence="12">
        <text>N-(5Z,8Z,11Z,14Z-eicosatetraenoyl)-L-serine + H2O = (5Z,8Z,11Z,14Z)-eicosatetraenoate + L-serine</text>
        <dbReference type="Rhea" id="RHEA:64116"/>
        <dbReference type="ChEBI" id="CHEBI:15377"/>
        <dbReference type="ChEBI" id="CHEBI:32395"/>
        <dbReference type="ChEBI" id="CHEBI:33384"/>
        <dbReference type="ChEBI" id="CHEBI:149697"/>
    </reaction>
    <physiologicalReaction direction="left-to-right" evidence="12">
        <dbReference type="Rhea" id="RHEA:64117"/>
    </physiologicalReaction>
</comment>
<comment type="catalytic activity">
    <reaction evidence="13">
        <text>(11Z,14Z)-eicosadienamide + H2O = (11Z,14Z)-eicosadienoate + NH4(+)</text>
        <dbReference type="Rhea" id="RHEA:63004"/>
        <dbReference type="ChEBI" id="CHEBI:15377"/>
        <dbReference type="ChEBI" id="CHEBI:28938"/>
        <dbReference type="ChEBI" id="CHEBI:77220"/>
        <dbReference type="ChEBI" id="CHEBI:146165"/>
    </reaction>
    <physiologicalReaction direction="left-to-right" evidence="13">
        <dbReference type="Rhea" id="RHEA:63005"/>
    </physiologicalReaction>
</comment>
<comment type="catalytic activity">
    <reaction evidence="9">
        <text>2-(5Z,8Z,11Z,14Z-eicosatetraenoyl)-glycerol + H2O = glycerol + (5Z,8Z,11Z,14Z)-eicosatetraenoate + H(+)</text>
        <dbReference type="Rhea" id="RHEA:26132"/>
        <dbReference type="ChEBI" id="CHEBI:15377"/>
        <dbReference type="ChEBI" id="CHEBI:15378"/>
        <dbReference type="ChEBI" id="CHEBI:17754"/>
        <dbReference type="ChEBI" id="CHEBI:32395"/>
        <dbReference type="ChEBI" id="CHEBI:52392"/>
    </reaction>
    <physiologicalReaction direction="left-to-right" evidence="9">
        <dbReference type="Rhea" id="RHEA:26133"/>
    </physiologicalReaction>
</comment>
<dbReference type="Proteomes" id="UP001066276">
    <property type="component" value="Chromosome 4_1"/>
</dbReference>
<keyword evidence="5" id="KW-0378">Hydrolase</keyword>
<name>A0AAV7T1E7_PLEWA</name>
<evidence type="ECO:0000313" key="40">
    <source>
        <dbReference type="EMBL" id="KAJ1169868.1"/>
    </source>
</evidence>
<feature type="domain" description="Amidase" evidence="39">
    <location>
        <begin position="101"/>
        <end position="570"/>
    </location>
</feature>
<dbReference type="SUPFAM" id="SSF75304">
    <property type="entry name" value="Amidase signature (AS) enzymes"/>
    <property type="match status" value="1"/>
</dbReference>
<evidence type="ECO:0000256" key="35">
    <source>
        <dbReference type="ARBA" id="ARBA00077111"/>
    </source>
</evidence>